<feature type="compositionally biased region" description="Basic and acidic residues" evidence="1">
    <location>
        <begin position="961"/>
        <end position="975"/>
    </location>
</feature>
<feature type="non-terminal residue" evidence="3">
    <location>
        <position position="1148"/>
    </location>
</feature>
<comment type="caution">
    <text evidence="3">The sequence shown here is derived from an EMBL/GenBank/DDBJ whole genome shotgun (WGS) entry which is preliminary data.</text>
</comment>
<keyword evidence="4" id="KW-1185">Reference proteome</keyword>
<evidence type="ECO:0000256" key="1">
    <source>
        <dbReference type="SAM" id="MobiDB-lite"/>
    </source>
</evidence>
<feature type="region of interest" description="Disordered" evidence="1">
    <location>
        <begin position="961"/>
        <end position="1064"/>
    </location>
</feature>
<dbReference type="AlphaFoldDB" id="A0A1V9X1R7"/>
<dbReference type="GO" id="GO:0097039">
    <property type="term" value="P:protein linear polyubiquitination"/>
    <property type="evidence" value="ECO:0007669"/>
    <property type="project" value="TreeGrafter"/>
</dbReference>
<feature type="compositionally biased region" description="Basic and acidic residues" evidence="1">
    <location>
        <begin position="1034"/>
        <end position="1043"/>
    </location>
</feature>
<sequence>MVTFCWTSLPICDHGWNFVSWSPHQLQEGEAAGFSAEDVQIARTLCGDANPVFWLQTNWAHIIETVIHLTSSYVAENALENVGQLSVLEAQAALRRQRGNVWNSVVDAVERRQAAFQEIASKGPFKPDQILQELRSTQGNVDQAVAQLSNHAMNAFLVKMYAGGGSSTDGNSLSRASSENTVAADDKIAFWLHNAKPSSISGSSVMSSSSESIDLLAGPDQQLHKLDQLMMKRYMQKKEETRYKKYKERVGHARQHHEGAIVAETGYFDRNPRPASYMSTPSVDQASSVATRTTNIEEVIEQRIQSGISTILSAIETTFKKEQAEQGGKSSDQKANGRNQWGSNSEKPLTQSKNESRSKGQDDTRTVDEAIKSEKDLASGKVKKVDKVNTDTKRCKDPSPQRGVMDTESELEENRFVPPQRGSQKAFTQAVKEGKDDEHAKTSQGGRPGANKVQSRGNSPGTSNATNAEFVTEASDASGDKDYSEVELAVATVTQTVIVSPPEIQIGNGHNGHDSDDNEEFQEVSEFLDVSVPHISEVHQADPEGLDRRNDVPEVRDRITVTTNSTPHESGNPNGVVQGLAIQPNDLAPNVPAFKAPSENAEKPKHFKTARRRPLERNQKNESSQSVHEKQSVSCSKHLNRGVDGPLILQHQAEESLDSITGLATSQTDKVVPRFDSDQIPPLKTLVESHVDDQDNNDTLAVTRLQVETVASSSGEAALSMNTASEDEARIDTSHALEDATLPKVHDHSEANHPMSVPAMTDLAADQTAEKDFLHIDDARDETDEAGENAGQHENLPEISDFLTQEDAYWAKQDHLEQEDQNDDEAYADDEDRSGNDYEALHVERAAYDNQLNVDGDFTTAGPANGAAGVETSTLDVSITSVTFPGAEVHSASNTIPEGPHVVNFVPNLASARTHRNTSTDALSSQENRTEEAAGQVITLDVESNSPTNGVVPLFEQNVPKAKDDQIRNDSLVEKKAKKLSKKKGTKNRPSLDTVSGESAVLNGSTILEPTTGASNGAVPTPIPGTDVNSSKEQLQKDGHDSNDYSDVSDEEPHVEPRRSQGSLAGQAAVMKILRKSLEDLARLGGKPQKVASKHVVYRRPSIRRRSTIVVVDRGDGFGRFPGGDAIIIKPQGGLEKALRISGQDVTK</sequence>
<feature type="compositionally biased region" description="Polar residues" evidence="1">
    <location>
        <begin position="328"/>
        <end position="353"/>
    </location>
</feature>
<organism evidence="3 4">
    <name type="scientific">Tropilaelaps mercedesae</name>
    <dbReference type="NCBI Taxonomy" id="418985"/>
    <lineage>
        <taxon>Eukaryota</taxon>
        <taxon>Metazoa</taxon>
        <taxon>Ecdysozoa</taxon>
        <taxon>Arthropoda</taxon>
        <taxon>Chelicerata</taxon>
        <taxon>Arachnida</taxon>
        <taxon>Acari</taxon>
        <taxon>Parasitiformes</taxon>
        <taxon>Mesostigmata</taxon>
        <taxon>Gamasina</taxon>
        <taxon>Dermanyssoidea</taxon>
        <taxon>Laelapidae</taxon>
        <taxon>Tropilaelaps</taxon>
    </lineage>
</organism>
<name>A0A1V9X1R7_9ACAR</name>
<feature type="compositionally biased region" description="Basic and acidic residues" evidence="1">
    <location>
        <begin position="432"/>
        <end position="441"/>
    </location>
</feature>
<feature type="region of interest" description="Disordered" evidence="1">
    <location>
        <begin position="587"/>
        <end position="635"/>
    </location>
</feature>
<dbReference type="PANTHER" id="PTHR16004">
    <property type="entry name" value="RING FINGER PROTEIN 31-RELATED"/>
    <property type="match status" value="1"/>
</dbReference>
<feature type="region of interest" description="Disordered" evidence="1">
    <location>
        <begin position="501"/>
        <end position="521"/>
    </location>
</feature>
<proteinExistence type="predicted"/>
<dbReference type="STRING" id="418985.A0A1V9X1R7"/>
<feature type="compositionally biased region" description="Polar residues" evidence="1">
    <location>
        <begin position="988"/>
        <end position="1015"/>
    </location>
</feature>
<accession>A0A1V9X1R7</accession>
<dbReference type="Pfam" id="PF16678">
    <property type="entry name" value="UBA_HOIP"/>
    <property type="match status" value="1"/>
</dbReference>
<feature type="domain" description="E3 ubiquitin-protein ligase RNF31 UBA-like" evidence="2">
    <location>
        <begin position="24"/>
        <end position="161"/>
    </location>
</feature>
<dbReference type="Gene3D" id="6.10.140.1100">
    <property type="match status" value="1"/>
</dbReference>
<gene>
    <name evidence="3" type="ORF">BIW11_13543</name>
</gene>
<dbReference type="Gene3D" id="1.10.8.10">
    <property type="entry name" value="DNA helicase RuvA subunit, C-terminal domain"/>
    <property type="match status" value="1"/>
</dbReference>
<feature type="compositionally biased region" description="Basic residues" evidence="1">
    <location>
        <begin position="976"/>
        <end position="987"/>
    </location>
</feature>
<dbReference type="InterPro" id="IPR032065">
    <property type="entry name" value="RNF31-UBA"/>
</dbReference>
<dbReference type="InterPro" id="IPR026254">
    <property type="entry name" value="RNF31-like"/>
</dbReference>
<dbReference type="GO" id="GO:1990450">
    <property type="term" value="F:linear polyubiquitin binding"/>
    <property type="evidence" value="ECO:0007669"/>
    <property type="project" value="TreeGrafter"/>
</dbReference>
<feature type="compositionally biased region" description="Polar residues" evidence="1">
    <location>
        <begin position="621"/>
        <end position="635"/>
    </location>
</feature>
<dbReference type="Proteomes" id="UP000192247">
    <property type="component" value="Unassembled WGS sequence"/>
</dbReference>
<evidence type="ECO:0000259" key="2">
    <source>
        <dbReference type="Pfam" id="PF16678"/>
    </source>
</evidence>
<dbReference type="PANTHER" id="PTHR16004:SF2">
    <property type="entry name" value="E3 UBIQUITIN-PROTEIN LIGASE LUBEL"/>
    <property type="match status" value="1"/>
</dbReference>
<reference evidence="3 4" key="1">
    <citation type="journal article" date="2017" name="Gigascience">
        <title>Draft genome of the honey bee ectoparasitic mite, Tropilaelaps mercedesae, is shaped by the parasitic life history.</title>
        <authorList>
            <person name="Dong X."/>
            <person name="Armstrong S.D."/>
            <person name="Xia D."/>
            <person name="Makepeace B.L."/>
            <person name="Darby A.C."/>
            <person name="Kadowaki T."/>
        </authorList>
    </citation>
    <scope>NUCLEOTIDE SEQUENCE [LARGE SCALE GENOMIC DNA]</scope>
    <source>
        <strain evidence="3">Wuxi-XJTLU</strain>
    </source>
</reference>
<dbReference type="GO" id="GO:0036435">
    <property type="term" value="F:K48-linked polyubiquitin modification-dependent protein binding"/>
    <property type="evidence" value="ECO:0007669"/>
    <property type="project" value="TreeGrafter"/>
</dbReference>
<dbReference type="EMBL" id="MNPL01028885">
    <property type="protein sequence ID" value="OQR67417.1"/>
    <property type="molecule type" value="Genomic_DNA"/>
</dbReference>
<evidence type="ECO:0000313" key="3">
    <source>
        <dbReference type="EMBL" id="OQR67417.1"/>
    </source>
</evidence>
<dbReference type="OrthoDB" id="9978677at2759"/>
<dbReference type="GO" id="GO:0071797">
    <property type="term" value="C:LUBAC complex"/>
    <property type="evidence" value="ECO:0007669"/>
    <property type="project" value="InterPro"/>
</dbReference>
<dbReference type="GO" id="GO:0070530">
    <property type="term" value="F:K63-linked polyubiquitin modification-dependent protein binding"/>
    <property type="evidence" value="ECO:0007669"/>
    <property type="project" value="TreeGrafter"/>
</dbReference>
<protein>
    <recommendedName>
        <fullName evidence="2">E3 ubiquitin-protein ligase RNF31 UBA-like domain-containing protein</fullName>
    </recommendedName>
</protein>
<dbReference type="GO" id="GO:0061630">
    <property type="term" value="F:ubiquitin protein ligase activity"/>
    <property type="evidence" value="ECO:0007669"/>
    <property type="project" value="TreeGrafter"/>
</dbReference>
<feature type="region of interest" description="Disordered" evidence="1">
    <location>
        <begin position="322"/>
        <end position="482"/>
    </location>
</feature>
<feature type="compositionally biased region" description="Polar residues" evidence="1">
    <location>
        <begin position="452"/>
        <end position="469"/>
    </location>
</feature>
<evidence type="ECO:0000313" key="4">
    <source>
        <dbReference type="Proteomes" id="UP000192247"/>
    </source>
</evidence>
<feature type="compositionally biased region" description="Basic and acidic residues" evidence="1">
    <location>
        <begin position="354"/>
        <end position="399"/>
    </location>
</feature>
<dbReference type="InParanoid" id="A0A1V9X1R7"/>